<dbReference type="PROSITE" id="PS51477">
    <property type="entry name" value="PAH"/>
    <property type="match status" value="2"/>
</dbReference>
<keyword evidence="2" id="KW-0678">Repressor</keyword>
<evidence type="ECO:0000313" key="7">
    <source>
        <dbReference type="EMBL" id="OAE18210.1"/>
    </source>
</evidence>
<evidence type="ECO:0000313" key="8">
    <source>
        <dbReference type="Proteomes" id="UP000077202"/>
    </source>
</evidence>
<sequence>MKRSREERASAPRAKRVAGYRGETATSDASLPTSNNNIPQRLLTTDDAPAFLKAVKDVFKDEKDKYDEFVEAVKDFKAQRIDTAGLMIRVKDLFKGHRELILGFNTFLPKGYEITIAGEVLQPKPQKQPRSDKAINYFNKIKTRFSKDKHVYKAFLVILYKYGKGNKSISEVYREVATLFIEQTDLWQEFTNSLNRLLCELVIVNIEGLENLPSEGHQKV</sequence>
<name>A0A176VBJ0_MARPO</name>
<protein>
    <recommendedName>
        <fullName evidence="9">Histone deacetylase interacting domain-containing protein</fullName>
    </recommendedName>
</protein>
<gene>
    <name evidence="7" type="ORF">AXG93_406s1780</name>
</gene>
<dbReference type="EMBL" id="LVLJ01004128">
    <property type="protein sequence ID" value="OAE18210.1"/>
    <property type="molecule type" value="Genomic_DNA"/>
</dbReference>
<dbReference type="PANTHER" id="PTHR12346:SF0">
    <property type="entry name" value="SIN3A, ISOFORM G"/>
    <property type="match status" value="1"/>
</dbReference>
<dbReference type="Proteomes" id="UP000077202">
    <property type="component" value="Unassembled WGS sequence"/>
</dbReference>
<dbReference type="GO" id="GO:0000118">
    <property type="term" value="C:histone deacetylase complex"/>
    <property type="evidence" value="ECO:0007669"/>
    <property type="project" value="TreeGrafter"/>
</dbReference>
<evidence type="ECO:0000256" key="3">
    <source>
        <dbReference type="ARBA" id="ARBA00022737"/>
    </source>
</evidence>
<proteinExistence type="predicted"/>
<dbReference type="AlphaFoldDB" id="A0A176VBJ0"/>
<dbReference type="SUPFAM" id="SSF47762">
    <property type="entry name" value="PAH2 domain"/>
    <property type="match status" value="2"/>
</dbReference>
<evidence type="ECO:0000256" key="1">
    <source>
        <dbReference type="ARBA" id="ARBA00004123"/>
    </source>
</evidence>
<accession>A0A176VBJ0</accession>
<dbReference type="FunFam" id="1.20.1160.11:FF:000003">
    <property type="entry name" value="Paired amphipathic helix SIN3-like protein"/>
    <property type="match status" value="1"/>
</dbReference>
<evidence type="ECO:0000256" key="5">
    <source>
        <dbReference type="PROSITE-ProRule" id="PRU00810"/>
    </source>
</evidence>
<dbReference type="GO" id="GO:0003714">
    <property type="term" value="F:transcription corepressor activity"/>
    <property type="evidence" value="ECO:0007669"/>
    <property type="project" value="InterPro"/>
</dbReference>
<evidence type="ECO:0008006" key="9">
    <source>
        <dbReference type="Google" id="ProtNLM"/>
    </source>
</evidence>
<evidence type="ECO:0000256" key="6">
    <source>
        <dbReference type="SAM" id="MobiDB-lite"/>
    </source>
</evidence>
<dbReference type="PANTHER" id="PTHR12346">
    <property type="entry name" value="SIN3B-RELATED"/>
    <property type="match status" value="1"/>
</dbReference>
<keyword evidence="3" id="KW-0677">Repeat</keyword>
<dbReference type="GO" id="GO:0000122">
    <property type="term" value="P:negative regulation of transcription by RNA polymerase II"/>
    <property type="evidence" value="ECO:0007669"/>
    <property type="project" value="TreeGrafter"/>
</dbReference>
<feature type="compositionally biased region" description="Polar residues" evidence="6">
    <location>
        <begin position="24"/>
        <end position="40"/>
    </location>
</feature>
<dbReference type="Pfam" id="PF02671">
    <property type="entry name" value="PAH"/>
    <property type="match status" value="2"/>
</dbReference>
<dbReference type="InterPro" id="IPR039774">
    <property type="entry name" value="Sin3-like"/>
</dbReference>
<dbReference type="Gene3D" id="1.20.1160.11">
    <property type="entry name" value="Paired amphipathic helix"/>
    <property type="match status" value="2"/>
</dbReference>
<comment type="subcellular location">
    <subcellularLocation>
        <location evidence="1 5">Nucleus</location>
    </subcellularLocation>
</comment>
<comment type="caution">
    <text evidence="7">The sequence shown here is derived from an EMBL/GenBank/DDBJ whole genome shotgun (WGS) entry which is preliminary data.</text>
</comment>
<dbReference type="GO" id="GO:0000785">
    <property type="term" value="C:chromatin"/>
    <property type="evidence" value="ECO:0007669"/>
    <property type="project" value="TreeGrafter"/>
</dbReference>
<dbReference type="InterPro" id="IPR036600">
    <property type="entry name" value="PAH_sf"/>
</dbReference>
<organism evidence="7 8">
    <name type="scientific">Marchantia polymorpha subsp. ruderalis</name>
    <dbReference type="NCBI Taxonomy" id="1480154"/>
    <lineage>
        <taxon>Eukaryota</taxon>
        <taxon>Viridiplantae</taxon>
        <taxon>Streptophyta</taxon>
        <taxon>Embryophyta</taxon>
        <taxon>Marchantiophyta</taxon>
        <taxon>Marchantiopsida</taxon>
        <taxon>Marchantiidae</taxon>
        <taxon>Marchantiales</taxon>
        <taxon>Marchantiaceae</taxon>
        <taxon>Marchantia</taxon>
    </lineage>
</organism>
<feature type="region of interest" description="Disordered" evidence="6">
    <location>
        <begin position="1"/>
        <end position="40"/>
    </location>
</feature>
<reference evidence="7" key="1">
    <citation type="submission" date="2016-03" db="EMBL/GenBank/DDBJ databases">
        <title>Mechanisms controlling the formation of the plant cell surface in tip-growing cells are functionally conserved among land plants.</title>
        <authorList>
            <person name="Honkanen S."/>
            <person name="Jones V.A."/>
            <person name="Morieri G."/>
            <person name="Champion C."/>
            <person name="Hetherington A.J."/>
            <person name="Kelly S."/>
            <person name="Saint-Marcoux D."/>
            <person name="Proust H."/>
            <person name="Prescott H."/>
            <person name="Dolan L."/>
        </authorList>
    </citation>
    <scope>NUCLEOTIDE SEQUENCE [LARGE SCALE GENOMIC DNA]</scope>
    <source>
        <tissue evidence="7">Whole gametophyte</tissue>
    </source>
</reference>
<evidence type="ECO:0000256" key="2">
    <source>
        <dbReference type="ARBA" id="ARBA00022491"/>
    </source>
</evidence>
<dbReference type="FunFam" id="1.20.1160.11:FF:000001">
    <property type="entry name" value="Paired amphipathic helix protein Sin3"/>
    <property type="match status" value="1"/>
</dbReference>
<keyword evidence="4 5" id="KW-0539">Nucleus</keyword>
<keyword evidence="8" id="KW-1185">Reference proteome</keyword>
<dbReference type="InterPro" id="IPR003822">
    <property type="entry name" value="PAH"/>
</dbReference>
<feature type="compositionally biased region" description="Basic and acidic residues" evidence="6">
    <location>
        <begin position="1"/>
        <end position="10"/>
    </location>
</feature>
<evidence type="ECO:0000256" key="4">
    <source>
        <dbReference type="ARBA" id="ARBA00023242"/>
    </source>
</evidence>